<proteinExistence type="inferred from homology"/>
<feature type="compositionally biased region" description="Basic residues" evidence="5">
    <location>
        <begin position="81"/>
        <end position="91"/>
    </location>
</feature>
<accession>A0A6A6HF75</accession>
<dbReference type="GO" id="GO:0005262">
    <property type="term" value="F:calcium channel activity"/>
    <property type="evidence" value="ECO:0007669"/>
    <property type="project" value="TreeGrafter"/>
</dbReference>
<comment type="subcellular location">
    <subcellularLocation>
        <location evidence="1">Endomembrane system</location>
        <topology evidence="1">Multi-pass membrane protein</topology>
    </subcellularLocation>
    <subcellularLocation>
        <location evidence="4">Endoplasmic reticulum membrane</location>
    </subcellularLocation>
</comment>
<dbReference type="EMBL" id="ML991783">
    <property type="protein sequence ID" value="KAF2236735.1"/>
    <property type="molecule type" value="Genomic_DNA"/>
</dbReference>
<dbReference type="GO" id="GO:0005789">
    <property type="term" value="C:endoplasmic reticulum membrane"/>
    <property type="evidence" value="ECO:0007669"/>
    <property type="project" value="UniProtKB-SubCell"/>
</dbReference>
<keyword evidence="3" id="KW-0106">Calcium</keyword>
<organism evidence="8 9">
    <name type="scientific">Viridothelium virens</name>
    <name type="common">Speckled blister lichen</name>
    <name type="synonym">Trypethelium virens</name>
    <dbReference type="NCBI Taxonomy" id="1048519"/>
    <lineage>
        <taxon>Eukaryota</taxon>
        <taxon>Fungi</taxon>
        <taxon>Dikarya</taxon>
        <taxon>Ascomycota</taxon>
        <taxon>Pezizomycotina</taxon>
        <taxon>Dothideomycetes</taxon>
        <taxon>Dothideomycetes incertae sedis</taxon>
        <taxon>Trypetheliales</taxon>
        <taxon>Trypetheliaceae</taxon>
        <taxon>Viridothelium</taxon>
    </lineage>
</organism>
<keyword evidence="6" id="KW-0812">Transmembrane</keyword>
<dbReference type="InterPro" id="IPR058650">
    <property type="entry name" value="Msy1/2-like"/>
</dbReference>
<dbReference type="PANTHER" id="PTHR31323">
    <property type="entry name" value="MECHANOSENSITIVE ION CHANNEL PROTEIN MSY2"/>
    <property type="match status" value="1"/>
</dbReference>
<dbReference type="InterPro" id="IPR010920">
    <property type="entry name" value="LSM_dom_sf"/>
</dbReference>
<feature type="transmembrane region" description="Helical" evidence="6">
    <location>
        <begin position="201"/>
        <end position="226"/>
    </location>
</feature>
<feature type="compositionally biased region" description="Polar residues" evidence="5">
    <location>
        <begin position="842"/>
        <end position="853"/>
    </location>
</feature>
<feature type="compositionally biased region" description="Polar residues" evidence="5">
    <location>
        <begin position="905"/>
        <end position="916"/>
    </location>
</feature>
<evidence type="ECO:0000256" key="3">
    <source>
        <dbReference type="ARBA" id="ARBA00022837"/>
    </source>
</evidence>
<feature type="transmembrane region" description="Helical" evidence="6">
    <location>
        <begin position="246"/>
        <end position="266"/>
    </location>
</feature>
<evidence type="ECO:0000313" key="8">
    <source>
        <dbReference type="EMBL" id="KAF2236735.1"/>
    </source>
</evidence>
<feature type="transmembrane region" description="Helical" evidence="6">
    <location>
        <begin position="127"/>
        <end position="147"/>
    </location>
</feature>
<dbReference type="SUPFAM" id="SSF50182">
    <property type="entry name" value="Sm-like ribonucleoproteins"/>
    <property type="match status" value="1"/>
</dbReference>
<feature type="region of interest" description="Disordered" evidence="5">
    <location>
        <begin position="1"/>
        <end position="101"/>
    </location>
</feature>
<gene>
    <name evidence="8" type="ORF">EV356DRAFT_481558</name>
</gene>
<feature type="domain" description="EF-hand" evidence="7">
    <location>
        <begin position="428"/>
        <end position="463"/>
    </location>
</feature>
<feature type="compositionally biased region" description="Polar residues" evidence="5">
    <location>
        <begin position="879"/>
        <end position="891"/>
    </location>
</feature>
<evidence type="ECO:0000256" key="1">
    <source>
        <dbReference type="ARBA" id="ARBA00004127"/>
    </source>
</evidence>
<comment type="similarity">
    <text evidence="2 4">Belongs to the MscS (TC 1.A.23) family.</text>
</comment>
<dbReference type="PROSITE" id="PS50222">
    <property type="entry name" value="EF_HAND_2"/>
    <property type="match status" value="1"/>
</dbReference>
<evidence type="ECO:0000313" key="9">
    <source>
        <dbReference type="Proteomes" id="UP000800092"/>
    </source>
</evidence>
<sequence length="960" mass="106074">MSGVAQSAKNPKRNSTRHSRQGYLGLGSQGTNNMQRGNPNDATIDIPLHPVTTNGSSNNLVKSPTAEKNNYNEKKSEKKSRFGGRRHKKEHNAKPTGHVGYDGEEDTITTMGKIYKKIADFSIVTRYFLYVLPLGLIIAIPIIIGATAAKGAKIAEVRIVWFFSWVEIVWLSLWVAKIVAHWLPAVFKFGAGVVSSGTRKYALVLSALEFPLALVGWAVTSLATFAPIMQRNPDQRKPGAKAPGHWVTIVTQILAAIVVATIVFLVEKLIIQLISINYHRKQFNAKIKDNKHQVFLLGLLYDASRALFPAYCPEFAEEDYVINDSIEINLGLSSKKGSHQRSGSTTPMRLVQDVGRFGDKVTAAFGHYAQEITGKKVFDPTSAHSIVVEALEKTRSSEALARRLWMSFVVEGKDALYPDDLLEVLGRDREQEAEDAFFAIDRDGNGDISLDEMILTVTAIGRERKSIANSMHDVDQAINVLDRMLMVVVAAVAVLVMVAFLNTSFVTTLATTGTALLSLSFVFSATAQEILGSCIFLFVKHPYDIGDRVDVSKEQLTVEHISLLFTVFKRVETGRLVQIPHIVLNTLWVENVSRSGTMRERLPVYVDFGTSFEDVQLLKAELQNFVRDKENSRDFQPDIDIEVVDINEMDKLQLQVEIRHKSNWANETIRAARRSKFMCALVLALRKVPINSPSGGDATLGTKDKPSYSVAVSTMEAEETRQAFLDKQDAARLVPKNKPKNQAASTTGIDYMGGSVRGKVGSGSLRSREGRAIDGINERDPSRDITRDELWAEEDNTLDERNSAERHQDFEEVRGLLRKASSSGKRRPSHEPPSRPGVPTITEPNASYQQTPVAATDYAAQQQQQQQAAAMDQYGRSGFAQQQSPGYTMQAGQPYPHPLMASPISPGSTASNNPYQTAPARTMNPYGIQQPSRGPPPPGSPMSPSEEERLTAQYRPYDGA</sequence>
<reference evidence="8" key="1">
    <citation type="journal article" date="2020" name="Stud. Mycol.">
        <title>101 Dothideomycetes genomes: a test case for predicting lifestyles and emergence of pathogens.</title>
        <authorList>
            <person name="Haridas S."/>
            <person name="Albert R."/>
            <person name="Binder M."/>
            <person name="Bloem J."/>
            <person name="Labutti K."/>
            <person name="Salamov A."/>
            <person name="Andreopoulos B."/>
            <person name="Baker S."/>
            <person name="Barry K."/>
            <person name="Bills G."/>
            <person name="Bluhm B."/>
            <person name="Cannon C."/>
            <person name="Castanera R."/>
            <person name="Culley D."/>
            <person name="Daum C."/>
            <person name="Ezra D."/>
            <person name="Gonzalez J."/>
            <person name="Henrissat B."/>
            <person name="Kuo A."/>
            <person name="Liang C."/>
            <person name="Lipzen A."/>
            <person name="Lutzoni F."/>
            <person name="Magnuson J."/>
            <person name="Mondo S."/>
            <person name="Nolan M."/>
            <person name="Ohm R."/>
            <person name="Pangilinan J."/>
            <person name="Park H.-J."/>
            <person name="Ramirez L."/>
            <person name="Alfaro M."/>
            <person name="Sun H."/>
            <person name="Tritt A."/>
            <person name="Yoshinaga Y."/>
            <person name="Zwiers L.-H."/>
            <person name="Turgeon B."/>
            <person name="Goodwin S."/>
            <person name="Spatafora J."/>
            <person name="Crous P."/>
            <person name="Grigoriev I."/>
        </authorList>
    </citation>
    <scope>NUCLEOTIDE SEQUENCE</scope>
    <source>
        <strain evidence="8">Tuck. ex Michener</strain>
    </source>
</reference>
<dbReference type="InterPro" id="IPR002048">
    <property type="entry name" value="EF_hand_dom"/>
</dbReference>
<feature type="region of interest" description="Disordered" evidence="5">
    <location>
        <begin position="733"/>
        <end position="960"/>
    </location>
</feature>
<feature type="compositionally biased region" description="Basic and acidic residues" evidence="5">
    <location>
        <begin position="766"/>
        <end position="790"/>
    </location>
</feature>
<keyword evidence="6" id="KW-1133">Transmembrane helix</keyword>
<feature type="compositionally biased region" description="Low complexity" evidence="5">
    <location>
        <begin position="859"/>
        <end position="870"/>
    </location>
</feature>
<feature type="compositionally biased region" description="Basic and acidic residues" evidence="5">
    <location>
        <begin position="798"/>
        <end position="815"/>
    </location>
</feature>
<feature type="compositionally biased region" description="Polar residues" evidence="5">
    <location>
        <begin position="51"/>
        <end position="62"/>
    </location>
</feature>
<dbReference type="PIRSF" id="PIRSF017209">
    <property type="entry name" value="Memb_At2g17000_prd"/>
    <property type="match status" value="1"/>
</dbReference>
<dbReference type="Gene3D" id="1.10.238.10">
    <property type="entry name" value="EF-hand"/>
    <property type="match status" value="1"/>
</dbReference>
<dbReference type="GO" id="GO:0006874">
    <property type="term" value="P:intracellular calcium ion homeostasis"/>
    <property type="evidence" value="ECO:0007669"/>
    <property type="project" value="TreeGrafter"/>
</dbReference>
<keyword evidence="4 6" id="KW-0472">Membrane</keyword>
<evidence type="ECO:0000256" key="2">
    <source>
        <dbReference type="ARBA" id="ARBA00008017"/>
    </source>
</evidence>
<dbReference type="AlphaFoldDB" id="A0A6A6HF75"/>
<keyword evidence="4" id="KW-0256">Endoplasmic reticulum</keyword>
<keyword evidence="9" id="KW-1185">Reference proteome</keyword>
<feature type="compositionally biased region" description="Basic residues" evidence="5">
    <location>
        <begin position="10"/>
        <end position="20"/>
    </location>
</feature>
<dbReference type="Proteomes" id="UP000800092">
    <property type="component" value="Unassembled WGS sequence"/>
</dbReference>
<feature type="compositionally biased region" description="Polar residues" evidence="5">
    <location>
        <begin position="29"/>
        <end position="41"/>
    </location>
</feature>
<dbReference type="Pfam" id="PF25886">
    <property type="entry name" value="Msy1"/>
    <property type="match status" value="1"/>
</dbReference>
<feature type="compositionally biased region" description="Basic and acidic residues" evidence="5">
    <location>
        <begin position="70"/>
        <end position="80"/>
    </location>
</feature>
<name>A0A6A6HF75_VIRVR</name>
<dbReference type="Pfam" id="PF00924">
    <property type="entry name" value="MS_channel_2nd"/>
    <property type="match status" value="1"/>
</dbReference>
<evidence type="ECO:0000256" key="4">
    <source>
        <dbReference type="PIRNR" id="PIRNR017209"/>
    </source>
</evidence>
<dbReference type="InterPro" id="IPR016688">
    <property type="entry name" value="MscS-like_plants/fungi"/>
</dbReference>
<dbReference type="SUPFAM" id="SSF47473">
    <property type="entry name" value="EF-hand"/>
    <property type="match status" value="1"/>
</dbReference>
<dbReference type="GO" id="GO:0005509">
    <property type="term" value="F:calcium ion binding"/>
    <property type="evidence" value="ECO:0007669"/>
    <property type="project" value="InterPro"/>
</dbReference>
<dbReference type="InterPro" id="IPR018247">
    <property type="entry name" value="EF_Hand_1_Ca_BS"/>
</dbReference>
<feature type="transmembrane region" description="Helical" evidence="6">
    <location>
        <begin position="159"/>
        <end position="180"/>
    </location>
</feature>
<dbReference type="InterPro" id="IPR006685">
    <property type="entry name" value="MscS_channel_2nd"/>
</dbReference>
<feature type="compositionally biased region" description="Low complexity" evidence="5">
    <location>
        <begin position="753"/>
        <end position="765"/>
    </location>
</feature>
<protein>
    <recommendedName>
        <fullName evidence="4">Mechanosensitive ion channel protein</fullName>
    </recommendedName>
</protein>
<dbReference type="PROSITE" id="PS00018">
    <property type="entry name" value="EF_HAND_1"/>
    <property type="match status" value="1"/>
</dbReference>
<evidence type="ECO:0000256" key="5">
    <source>
        <dbReference type="SAM" id="MobiDB-lite"/>
    </source>
</evidence>
<dbReference type="InterPro" id="IPR011992">
    <property type="entry name" value="EF-hand-dom_pair"/>
</dbReference>
<evidence type="ECO:0000256" key="6">
    <source>
        <dbReference type="SAM" id="Phobius"/>
    </source>
</evidence>
<dbReference type="OrthoDB" id="544685at2759"/>
<feature type="transmembrane region" description="Helical" evidence="6">
    <location>
        <begin position="485"/>
        <end position="510"/>
    </location>
</feature>
<dbReference type="PANTHER" id="PTHR31323:SF14">
    <property type="entry name" value="MECHANOSENSITIVE ION CHANNEL PROTEIN MSY2"/>
    <property type="match status" value="1"/>
</dbReference>
<evidence type="ECO:0000259" key="7">
    <source>
        <dbReference type="PROSITE" id="PS50222"/>
    </source>
</evidence>